<evidence type="ECO:0000256" key="7">
    <source>
        <dbReference type="SAM" id="MobiDB-lite"/>
    </source>
</evidence>
<comment type="function">
    <text evidence="6">Catalyzes the oxidation of glucose 6-phosphate to 6-phosphogluconolactone.</text>
</comment>
<dbReference type="GO" id="GO:0050661">
    <property type="term" value="F:NADP binding"/>
    <property type="evidence" value="ECO:0007669"/>
    <property type="project" value="UniProtKB-UniRule"/>
</dbReference>
<name>A0AAD0VGY7_9ACTN</name>
<gene>
    <name evidence="6 10" type="primary">zwf</name>
    <name evidence="10" type="ORF">DTW94_26580</name>
</gene>
<keyword evidence="2 6" id="KW-0313">Glucose metabolism</keyword>
<dbReference type="InterPro" id="IPR022674">
    <property type="entry name" value="G6P_DH_NAD-bd"/>
</dbReference>
<dbReference type="GO" id="GO:0005829">
    <property type="term" value="C:cytosol"/>
    <property type="evidence" value="ECO:0007669"/>
    <property type="project" value="TreeGrafter"/>
</dbReference>
<evidence type="ECO:0000259" key="8">
    <source>
        <dbReference type="Pfam" id="PF00479"/>
    </source>
</evidence>
<feature type="domain" description="Glucose-6-phosphate dehydrogenase NAD-binding" evidence="8">
    <location>
        <begin position="18"/>
        <end position="184"/>
    </location>
</feature>
<dbReference type="InterPro" id="IPR001282">
    <property type="entry name" value="G6P_DH"/>
</dbReference>
<dbReference type="HAMAP" id="MF_00966">
    <property type="entry name" value="G6PD"/>
    <property type="match status" value="1"/>
</dbReference>
<evidence type="ECO:0000256" key="6">
    <source>
        <dbReference type="HAMAP-Rule" id="MF_00966"/>
    </source>
</evidence>
<evidence type="ECO:0000256" key="5">
    <source>
        <dbReference type="ARBA" id="ARBA00023277"/>
    </source>
</evidence>
<keyword evidence="4 6" id="KW-0560">Oxidoreductase</keyword>
<feature type="active site" description="Proton acceptor" evidence="6">
    <location>
        <position position="239"/>
    </location>
</feature>
<evidence type="ECO:0000256" key="2">
    <source>
        <dbReference type="ARBA" id="ARBA00022526"/>
    </source>
</evidence>
<dbReference type="SUPFAM" id="SSF55347">
    <property type="entry name" value="Glyceraldehyde-3-phosphate dehydrogenase-like, C-terminal domain"/>
    <property type="match status" value="1"/>
</dbReference>
<feature type="binding site" evidence="6">
    <location>
        <begin position="94"/>
        <end position="95"/>
    </location>
    <ligand>
        <name>NADP(+)</name>
        <dbReference type="ChEBI" id="CHEBI:58349"/>
    </ligand>
</feature>
<dbReference type="GO" id="GO:0006006">
    <property type="term" value="P:glucose metabolic process"/>
    <property type="evidence" value="ECO:0007669"/>
    <property type="project" value="UniProtKB-KW"/>
</dbReference>
<feature type="binding site" evidence="6">
    <location>
        <position position="53"/>
    </location>
    <ligand>
        <name>NADP(+)</name>
        <dbReference type="ChEBI" id="CHEBI:58349"/>
    </ligand>
</feature>
<dbReference type="GO" id="GO:0009051">
    <property type="term" value="P:pentose-phosphate shunt, oxidative branch"/>
    <property type="evidence" value="ECO:0007669"/>
    <property type="project" value="TreeGrafter"/>
</dbReference>
<keyword evidence="3 6" id="KW-0521">NADP</keyword>
<dbReference type="Proteomes" id="UP000253779">
    <property type="component" value="Chromosome"/>
</dbReference>
<organism evidence="10 11">
    <name type="scientific">Streptomyces cavourensis</name>
    <dbReference type="NCBI Taxonomy" id="67258"/>
    <lineage>
        <taxon>Bacteria</taxon>
        <taxon>Bacillati</taxon>
        <taxon>Actinomycetota</taxon>
        <taxon>Actinomycetes</taxon>
        <taxon>Kitasatosporales</taxon>
        <taxon>Streptomycetaceae</taxon>
        <taxon>Streptomyces</taxon>
    </lineage>
</organism>
<dbReference type="PIRSF" id="PIRSF000110">
    <property type="entry name" value="G6PD"/>
    <property type="match status" value="1"/>
</dbReference>
<evidence type="ECO:0000256" key="3">
    <source>
        <dbReference type="ARBA" id="ARBA00022857"/>
    </source>
</evidence>
<protein>
    <recommendedName>
        <fullName evidence="6">Glucose-6-phosphate 1-dehydrogenase</fullName>
        <shortName evidence="6">G6PD</shortName>
        <ecNumber evidence="6">1.1.1.49</ecNumber>
    </recommendedName>
</protein>
<dbReference type="PANTHER" id="PTHR23429:SF0">
    <property type="entry name" value="GLUCOSE-6-PHOSPHATE 1-DEHYDROGENASE"/>
    <property type="match status" value="1"/>
</dbReference>
<comment type="pathway">
    <text evidence="1 6">Carbohydrate degradation; pentose phosphate pathway; D-ribulose 5-phosphate from D-glucose 6-phosphate (oxidative stage): step 1/3.</text>
</comment>
<feature type="binding site" evidence="6">
    <location>
        <position position="177"/>
    </location>
    <ligand>
        <name>substrate</name>
    </ligand>
</feature>
<comment type="catalytic activity">
    <reaction evidence="6">
        <text>D-glucose 6-phosphate + NADP(+) = 6-phospho-D-glucono-1,5-lactone + NADPH + H(+)</text>
        <dbReference type="Rhea" id="RHEA:15841"/>
        <dbReference type="ChEBI" id="CHEBI:15378"/>
        <dbReference type="ChEBI" id="CHEBI:57783"/>
        <dbReference type="ChEBI" id="CHEBI:57955"/>
        <dbReference type="ChEBI" id="CHEBI:58349"/>
        <dbReference type="ChEBI" id="CHEBI:61548"/>
        <dbReference type="EC" id="1.1.1.49"/>
    </reaction>
</comment>
<dbReference type="SUPFAM" id="SSF51735">
    <property type="entry name" value="NAD(P)-binding Rossmann-fold domains"/>
    <property type="match status" value="1"/>
</dbReference>
<feature type="region of interest" description="Disordered" evidence="7">
    <location>
        <begin position="468"/>
        <end position="488"/>
    </location>
</feature>
<accession>A0AAD0VGY7</accession>
<sequence length="488" mass="53437">MTENPLSPPEMERSDVLVLFGVSGDLAKKMLLPALYRLTESGKLTVPVIGVAATDWDDDALRRHARAAVAAEGTDIDEEVFARFAANLSIVTGDFADAGTFTRLREAVAGRGFVTYYLAIPPSLFTEVAGALAAEGLNRNARLVVEKPFGHDLDSARKLQDELSAHFDNAHLLRVDHFLGNRAVESLMVSRFANTLLAPIWHRAYVDNVQITLAEDFDVADRGSFYDAVGCLRDVVQNHMLQVLALLVMEPPSATNAQAQGLEKWRALHATRTMDPAVTVRGQYDGYRDVEGVKPGSTTETYFATRMFVDNWRWADVPFYLRSGKALAVSATEVVVELRKPPLELFGGDDIQTPPNVIRFRIDGDTGIRADLMLNKPESTAGPLTVPIGVDFARVLGRQELPYENILHGAVVGDPECFAFFPTVLECWRIVGPVLDPVEPPLPYARGSWGPEAGDRLPGLRNWHELGPRLFDDARPAGDRGPGGGPAD</sequence>
<feature type="binding site" evidence="6">
    <location>
        <position position="147"/>
    </location>
    <ligand>
        <name>NADP(+)</name>
        <dbReference type="ChEBI" id="CHEBI:58349"/>
    </ligand>
</feature>
<dbReference type="Pfam" id="PF00479">
    <property type="entry name" value="G6PD_N"/>
    <property type="match status" value="1"/>
</dbReference>
<dbReference type="EC" id="1.1.1.49" evidence="6"/>
<dbReference type="RefSeq" id="WP_114933089.1">
    <property type="nucleotide sequence ID" value="NZ_CP030930.1"/>
</dbReference>
<evidence type="ECO:0000259" key="9">
    <source>
        <dbReference type="Pfam" id="PF02781"/>
    </source>
</evidence>
<dbReference type="PRINTS" id="PR00079">
    <property type="entry name" value="G6PDHDRGNASE"/>
</dbReference>
<dbReference type="NCBIfam" id="TIGR00871">
    <property type="entry name" value="zwf"/>
    <property type="match status" value="1"/>
</dbReference>
<dbReference type="AlphaFoldDB" id="A0AAD0VGY7"/>
<proteinExistence type="inferred from homology"/>
<comment type="caution">
    <text evidence="6">Lacks conserved residue(s) required for the propagation of feature annotation.</text>
</comment>
<dbReference type="Gene3D" id="3.30.360.10">
    <property type="entry name" value="Dihydrodipicolinate Reductase, domain 2"/>
    <property type="match status" value="1"/>
</dbReference>
<dbReference type="Gene3D" id="3.40.50.720">
    <property type="entry name" value="NAD(P)-binding Rossmann-like Domain"/>
    <property type="match status" value="1"/>
</dbReference>
<feature type="compositionally biased region" description="Basic and acidic residues" evidence="7">
    <location>
        <begin position="468"/>
        <end position="478"/>
    </location>
</feature>
<dbReference type="EMBL" id="CP030930">
    <property type="protein sequence ID" value="AXI74453.1"/>
    <property type="molecule type" value="Genomic_DNA"/>
</dbReference>
<evidence type="ECO:0000313" key="11">
    <source>
        <dbReference type="Proteomes" id="UP000253779"/>
    </source>
</evidence>
<evidence type="ECO:0000313" key="10">
    <source>
        <dbReference type="EMBL" id="AXI74453.1"/>
    </source>
</evidence>
<reference evidence="10 11" key="1">
    <citation type="submission" date="2018-07" db="EMBL/GenBank/DDBJ databases">
        <title>Complete genome sequence of soil actinomycete Streptomyces cavourensis tj430.</title>
        <authorList>
            <person name="Wang P."/>
            <person name="Huang Y."/>
        </authorList>
    </citation>
    <scope>NUCLEOTIDE SEQUENCE [LARGE SCALE GENOMIC DNA]</scope>
    <source>
        <strain evidence="10 11">TJ430</strain>
    </source>
</reference>
<feature type="binding site" evidence="6">
    <location>
        <position position="215"/>
    </location>
    <ligand>
        <name>substrate</name>
    </ligand>
</feature>
<feature type="binding site" evidence="6">
    <location>
        <position position="325"/>
    </location>
    <ligand>
        <name>substrate</name>
    </ligand>
</feature>
<dbReference type="InterPro" id="IPR036291">
    <property type="entry name" value="NAD(P)-bd_dom_sf"/>
</dbReference>
<evidence type="ECO:0000256" key="4">
    <source>
        <dbReference type="ARBA" id="ARBA00023002"/>
    </source>
</evidence>
<dbReference type="PANTHER" id="PTHR23429">
    <property type="entry name" value="GLUCOSE-6-PHOSPHATE 1-DEHYDROGENASE G6PD"/>
    <property type="match status" value="1"/>
</dbReference>
<dbReference type="Pfam" id="PF02781">
    <property type="entry name" value="G6PD_C"/>
    <property type="match status" value="1"/>
</dbReference>
<feature type="domain" description="Glucose-6-phosphate dehydrogenase C-terminal" evidence="9">
    <location>
        <begin position="188"/>
        <end position="457"/>
    </location>
</feature>
<feature type="binding site" evidence="6">
    <location>
        <position position="234"/>
    </location>
    <ligand>
        <name>substrate</name>
    </ligand>
</feature>
<comment type="similarity">
    <text evidence="6">Belongs to the glucose-6-phosphate dehydrogenase family.</text>
</comment>
<dbReference type="InterPro" id="IPR022675">
    <property type="entry name" value="G6P_DH_C"/>
</dbReference>
<keyword evidence="5 6" id="KW-0119">Carbohydrate metabolism</keyword>
<evidence type="ECO:0000256" key="1">
    <source>
        <dbReference type="ARBA" id="ARBA00004937"/>
    </source>
</evidence>
<dbReference type="GO" id="GO:0004345">
    <property type="term" value="F:glucose-6-phosphate dehydrogenase activity"/>
    <property type="evidence" value="ECO:0007669"/>
    <property type="project" value="UniProtKB-UniRule"/>
</dbReference>